<comment type="caution">
    <text evidence="8">The sequence shown here is derived from an EMBL/GenBank/DDBJ whole genome shotgun (WGS) entry which is preliminary data.</text>
</comment>
<accession>A0A813UNH9</accession>
<keyword evidence="9" id="KW-1185">Reference proteome</keyword>
<evidence type="ECO:0000259" key="7">
    <source>
        <dbReference type="PROSITE" id="PS51981"/>
    </source>
</evidence>
<keyword evidence="3" id="KW-0479">Metal-binding</keyword>
<evidence type="ECO:0000313" key="9">
    <source>
        <dbReference type="Proteomes" id="UP000663879"/>
    </source>
</evidence>
<evidence type="ECO:0000313" key="8">
    <source>
        <dbReference type="EMBL" id="CAF0825829.1"/>
    </source>
</evidence>
<dbReference type="Proteomes" id="UP000663879">
    <property type="component" value="Unassembled WGS sequence"/>
</dbReference>
<protein>
    <recommendedName>
        <fullName evidence="7">RZ-type domain-containing protein</fullName>
    </recommendedName>
</protein>
<feature type="domain" description="RZ-type" evidence="7">
    <location>
        <begin position="64"/>
        <end position="133"/>
    </location>
</feature>
<dbReference type="GO" id="GO:0002376">
    <property type="term" value="P:immune system process"/>
    <property type="evidence" value="ECO:0007669"/>
    <property type="project" value="UniProtKB-KW"/>
</dbReference>
<dbReference type="PROSITE" id="PS51981">
    <property type="entry name" value="ZF_RZ"/>
    <property type="match status" value="1"/>
</dbReference>
<evidence type="ECO:0000256" key="3">
    <source>
        <dbReference type="ARBA" id="ARBA00022723"/>
    </source>
</evidence>
<keyword evidence="2" id="KW-0963">Cytoplasm</keyword>
<dbReference type="GO" id="GO:0008270">
    <property type="term" value="F:zinc ion binding"/>
    <property type="evidence" value="ECO:0007669"/>
    <property type="project" value="UniProtKB-KW"/>
</dbReference>
<keyword evidence="4" id="KW-0863">Zinc-finger</keyword>
<evidence type="ECO:0000256" key="5">
    <source>
        <dbReference type="ARBA" id="ARBA00022833"/>
    </source>
</evidence>
<dbReference type="GO" id="GO:0005737">
    <property type="term" value="C:cytoplasm"/>
    <property type="evidence" value="ECO:0007669"/>
    <property type="project" value="UniProtKB-SubCell"/>
</dbReference>
<name>A0A813UNH9_9BILA</name>
<sequence>MKYFQFKNSYLNGDFDRNNKLRVENLMDEIDILLIKKTEKLNNESEEFIKKKFNELSSLISIKISEKERLNIVRAVGLEKGSWFKCKNGHPYVIGECGGPVEKAKCPECMEVIGGLNHIIVEGNELASEIDGTTLPANISVFNS</sequence>
<dbReference type="EMBL" id="CAJNOC010001005">
    <property type="protein sequence ID" value="CAF0825829.1"/>
    <property type="molecule type" value="Genomic_DNA"/>
</dbReference>
<organism evidence="8 9">
    <name type="scientific">Brachionus calyciflorus</name>
    <dbReference type="NCBI Taxonomy" id="104777"/>
    <lineage>
        <taxon>Eukaryota</taxon>
        <taxon>Metazoa</taxon>
        <taxon>Spiralia</taxon>
        <taxon>Gnathifera</taxon>
        <taxon>Rotifera</taxon>
        <taxon>Eurotatoria</taxon>
        <taxon>Monogononta</taxon>
        <taxon>Pseudotrocha</taxon>
        <taxon>Ploima</taxon>
        <taxon>Brachionidae</taxon>
        <taxon>Brachionus</taxon>
    </lineage>
</organism>
<dbReference type="InterPro" id="IPR046439">
    <property type="entry name" value="ZF_RZ_dom"/>
</dbReference>
<dbReference type="OrthoDB" id="2423195at2759"/>
<keyword evidence="6" id="KW-0391">Immunity</keyword>
<comment type="subcellular location">
    <subcellularLocation>
        <location evidence="1">Cytoplasm</location>
    </subcellularLocation>
</comment>
<proteinExistence type="predicted"/>
<gene>
    <name evidence="8" type="ORF">OXX778_LOCUS7711</name>
</gene>
<keyword evidence="5" id="KW-0862">Zinc</keyword>
<dbReference type="Pfam" id="PF20173">
    <property type="entry name" value="ZnF_RZ-type"/>
    <property type="match status" value="1"/>
</dbReference>
<reference evidence="8" key="1">
    <citation type="submission" date="2021-02" db="EMBL/GenBank/DDBJ databases">
        <authorList>
            <person name="Nowell W R."/>
        </authorList>
    </citation>
    <scope>NUCLEOTIDE SEQUENCE</scope>
    <source>
        <strain evidence="8">Ploen Becks lab</strain>
    </source>
</reference>
<evidence type="ECO:0000256" key="1">
    <source>
        <dbReference type="ARBA" id="ARBA00004496"/>
    </source>
</evidence>
<evidence type="ECO:0000256" key="6">
    <source>
        <dbReference type="ARBA" id="ARBA00022859"/>
    </source>
</evidence>
<evidence type="ECO:0000256" key="4">
    <source>
        <dbReference type="ARBA" id="ARBA00022771"/>
    </source>
</evidence>
<dbReference type="AlphaFoldDB" id="A0A813UNH9"/>
<evidence type="ECO:0000256" key="2">
    <source>
        <dbReference type="ARBA" id="ARBA00022490"/>
    </source>
</evidence>